<reference evidence="2" key="2">
    <citation type="submission" date="2020-09" db="EMBL/GenBank/DDBJ databases">
        <authorList>
            <person name="Sun Q."/>
            <person name="Zhou Y."/>
        </authorList>
    </citation>
    <scope>NUCLEOTIDE SEQUENCE</scope>
    <source>
        <strain evidence="2">CGMCC 1.15519</strain>
    </source>
</reference>
<feature type="region of interest" description="Disordered" evidence="1">
    <location>
        <begin position="171"/>
        <end position="194"/>
    </location>
</feature>
<evidence type="ECO:0000256" key="1">
    <source>
        <dbReference type="SAM" id="MobiDB-lite"/>
    </source>
</evidence>
<dbReference type="EMBL" id="BMJM01000001">
    <property type="protein sequence ID" value="GGD99077.1"/>
    <property type="molecule type" value="Genomic_DNA"/>
</dbReference>
<name>A0A916ZJA0_9SPHN</name>
<protein>
    <submittedName>
        <fullName evidence="2">Uncharacterized protein</fullName>
    </submittedName>
</protein>
<comment type="caution">
    <text evidence="2">The sequence shown here is derived from an EMBL/GenBank/DDBJ whole genome shotgun (WGS) entry which is preliminary data.</text>
</comment>
<organism evidence="2 3">
    <name type="scientific">Sandarakinorhabdus glacialis</name>
    <dbReference type="NCBI Taxonomy" id="1614636"/>
    <lineage>
        <taxon>Bacteria</taxon>
        <taxon>Pseudomonadati</taxon>
        <taxon>Pseudomonadota</taxon>
        <taxon>Alphaproteobacteria</taxon>
        <taxon>Sphingomonadales</taxon>
        <taxon>Sphingosinicellaceae</taxon>
        <taxon>Sandarakinorhabdus</taxon>
    </lineage>
</organism>
<proteinExistence type="predicted"/>
<evidence type="ECO:0000313" key="3">
    <source>
        <dbReference type="Proteomes" id="UP000635071"/>
    </source>
</evidence>
<keyword evidence="3" id="KW-1185">Reference proteome</keyword>
<evidence type="ECO:0000313" key="2">
    <source>
        <dbReference type="EMBL" id="GGD99077.1"/>
    </source>
</evidence>
<accession>A0A916ZJA0</accession>
<gene>
    <name evidence="2" type="ORF">GCM10011529_01530</name>
</gene>
<sequence length="350" mass="38022">MPGIAGAGQDLVAAALQIGSLRNIVSVAAFNHAVVNEKDSNMKTRFLLAAAGAMLISGATNAQAQTQPQQSDILGQLLGAVFGTSPQASEQTMETDWNQGRKPFAQRRAALDARIDAAVRAGTMNRGEAEQMRREYDDIVRLEAQYSADGNVSQQQRTDLRSRYRALIQRVDDTGYGDDGQADGNEGGYDEQYGRWPTLATRSADFEARVAAGLRSRSLSQTEANQLRANFRSVAQIETDYARGGISAREEADLRARYDALDARVGNVGSGSGSGNDRNTARWTLLETRLASAERAGRITRTEAVQVRAQLGDLARLDAVYAVGGYSADQRSYLTRRYADLDAALGYNRR</sequence>
<reference evidence="2" key="1">
    <citation type="journal article" date="2014" name="Int. J. Syst. Evol. Microbiol.">
        <title>Complete genome sequence of Corynebacterium casei LMG S-19264T (=DSM 44701T), isolated from a smear-ripened cheese.</title>
        <authorList>
            <consortium name="US DOE Joint Genome Institute (JGI-PGF)"/>
            <person name="Walter F."/>
            <person name="Albersmeier A."/>
            <person name="Kalinowski J."/>
            <person name="Ruckert C."/>
        </authorList>
    </citation>
    <scope>NUCLEOTIDE SEQUENCE</scope>
    <source>
        <strain evidence="2">CGMCC 1.15519</strain>
    </source>
</reference>
<dbReference type="Proteomes" id="UP000635071">
    <property type="component" value="Unassembled WGS sequence"/>
</dbReference>
<dbReference type="AlphaFoldDB" id="A0A916ZJA0"/>